<feature type="non-terminal residue" evidence="1">
    <location>
        <position position="159"/>
    </location>
</feature>
<accession>A0A699ULA1</accession>
<evidence type="ECO:0000313" key="1">
    <source>
        <dbReference type="EMBL" id="GFD22096.1"/>
    </source>
</evidence>
<protein>
    <submittedName>
        <fullName evidence="1">Uncharacterized protein</fullName>
    </submittedName>
</protein>
<proteinExistence type="predicted"/>
<dbReference type="EMBL" id="BKCJ011334445">
    <property type="protein sequence ID" value="GFD22096.1"/>
    <property type="molecule type" value="Genomic_DNA"/>
</dbReference>
<name>A0A699ULA1_TANCI</name>
<gene>
    <name evidence="1" type="ORF">Tci_894065</name>
</gene>
<organism evidence="1">
    <name type="scientific">Tanacetum cinerariifolium</name>
    <name type="common">Dalmatian daisy</name>
    <name type="synonym">Chrysanthemum cinerariifolium</name>
    <dbReference type="NCBI Taxonomy" id="118510"/>
    <lineage>
        <taxon>Eukaryota</taxon>
        <taxon>Viridiplantae</taxon>
        <taxon>Streptophyta</taxon>
        <taxon>Embryophyta</taxon>
        <taxon>Tracheophyta</taxon>
        <taxon>Spermatophyta</taxon>
        <taxon>Magnoliopsida</taxon>
        <taxon>eudicotyledons</taxon>
        <taxon>Gunneridae</taxon>
        <taxon>Pentapetalae</taxon>
        <taxon>asterids</taxon>
        <taxon>campanulids</taxon>
        <taxon>Asterales</taxon>
        <taxon>Asteraceae</taxon>
        <taxon>Asteroideae</taxon>
        <taxon>Anthemideae</taxon>
        <taxon>Anthemidinae</taxon>
        <taxon>Tanacetum</taxon>
    </lineage>
</organism>
<feature type="non-terminal residue" evidence="1">
    <location>
        <position position="1"/>
    </location>
</feature>
<comment type="caution">
    <text evidence="1">The sequence shown here is derived from an EMBL/GenBank/DDBJ whole genome shotgun (WGS) entry which is preliminary data.</text>
</comment>
<sequence length="159" mass="17479">LGGVGPDLLFGAAAEQFEHRLVHRFAHDVPDRDVDRRDGRHADAFTAPGVGLAVHLLPDVFVVERVFANGDRSEEPMASPRSNRMSLALVQKCACGGTTLPFHSKTRVRIALIFMRRVLATAGCAQSFHGVRNRASCNCSSIRRRRIAARWKEFASGEA</sequence>
<dbReference type="AlphaFoldDB" id="A0A699ULA1"/>
<reference evidence="1" key="1">
    <citation type="journal article" date="2019" name="Sci. Rep.">
        <title>Draft genome of Tanacetum cinerariifolium, the natural source of mosquito coil.</title>
        <authorList>
            <person name="Yamashiro T."/>
            <person name="Shiraishi A."/>
            <person name="Satake H."/>
            <person name="Nakayama K."/>
        </authorList>
    </citation>
    <scope>NUCLEOTIDE SEQUENCE</scope>
</reference>